<proteinExistence type="predicted"/>
<dbReference type="AlphaFoldDB" id="A0A0R1HPY0"/>
<evidence type="ECO:0000313" key="5">
    <source>
        <dbReference type="Proteomes" id="UP000051450"/>
    </source>
</evidence>
<evidence type="ECO:0000259" key="3">
    <source>
        <dbReference type="Pfam" id="PF05175"/>
    </source>
</evidence>
<dbReference type="STRING" id="1423719.FC66_GL001191"/>
<dbReference type="InterPro" id="IPR046977">
    <property type="entry name" value="RsmC/RlmG"/>
</dbReference>
<protein>
    <submittedName>
        <fullName evidence="4">16S RNA methylase</fullName>
    </submittedName>
</protein>
<dbReference type="InterPro" id="IPR007848">
    <property type="entry name" value="Small_mtfrase_dom"/>
</dbReference>
<dbReference type="RefSeq" id="WP_057974249.1">
    <property type="nucleotide sequence ID" value="NZ_AZDI01000005.1"/>
</dbReference>
<dbReference type="PANTHER" id="PTHR47816">
    <property type="entry name" value="RIBOSOMAL RNA SMALL SUBUNIT METHYLTRANSFERASE C"/>
    <property type="match status" value="1"/>
</dbReference>
<dbReference type="Proteomes" id="UP000051450">
    <property type="component" value="Unassembled WGS sequence"/>
</dbReference>
<dbReference type="GO" id="GO:0032259">
    <property type="term" value="P:methylation"/>
    <property type="evidence" value="ECO:0007669"/>
    <property type="project" value="UniProtKB-KW"/>
</dbReference>
<dbReference type="InterPro" id="IPR029063">
    <property type="entry name" value="SAM-dependent_MTases_sf"/>
</dbReference>
<gene>
    <name evidence="4" type="ORF">FC66_GL001191</name>
</gene>
<organism evidence="4 5">
    <name type="scientific">Dellaglioa algida DSM 15638</name>
    <dbReference type="NCBI Taxonomy" id="1423719"/>
    <lineage>
        <taxon>Bacteria</taxon>
        <taxon>Bacillati</taxon>
        <taxon>Bacillota</taxon>
        <taxon>Bacilli</taxon>
        <taxon>Lactobacillales</taxon>
        <taxon>Lactobacillaceae</taxon>
        <taxon>Dellaglioa</taxon>
    </lineage>
</organism>
<dbReference type="SUPFAM" id="SSF53335">
    <property type="entry name" value="S-adenosyl-L-methionine-dependent methyltransferases"/>
    <property type="match status" value="1"/>
</dbReference>
<evidence type="ECO:0000256" key="2">
    <source>
        <dbReference type="ARBA" id="ARBA00022679"/>
    </source>
</evidence>
<evidence type="ECO:0000256" key="1">
    <source>
        <dbReference type="ARBA" id="ARBA00022603"/>
    </source>
</evidence>
<dbReference type="Gene3D" id="3.40.50.150">
    <property type="entry name" value="Vaccinia Virus protein VP39"/>
    <property type="match status" value="1"/>
</dbReference>
<evidence type="ECO:0000313" key="4">
    <source>
        <dbReference type="EMBL" id="KRK45732.1"/>
    </source>
</evidence>
<dbReference type="OrthoDB" id="9764961at2"/>
<keyword evidence="5" id="KW-1185">Reference proteome</keyword>
<keyword evidence="1 4" id="KW-0489">Methyltransferase</keyword>
<sequence length="200" mass="22120">MTNYYFTKNPDVIHDEKEWTFELLNNEFKFTTDNGVFSKKTVDFGSRVLLNAFAQQEIIAGSILDVGCGYGPIGLAIAKDQPERQIDMTDVNELALELAKKNAEINKITNVSIFESAAYDNVTKTDYATIVTNPPIRAGKNVVHDILSGAFDHLKVGGQLFAVLQKKQGAGSAQKKMADVFGNCEIILKDKGYYILMSVK</sequence>
<accession>A0A0R1HPY0</accession>
<dbReference type="PATRIC" id="fig|1423719.4.peg.1212"/>
<comment type="caution">
    <text evidence="4">The sequence shown here is derived from an EMBL/GenBank/DDBJ whole genome shotgun (WGS) entry which is preliminary data.</text>
</comment>
<dbReference type="Pfam" id="PF05175">
    <property type="entry name" value="MTS"/>
    <property type="match status" value="1"/>
</dbReference>
<feature type="domain" description="Methyltransferase small" evidence="3">
    <location>
        <begin position="28"/>
        <end position="196"/>
    </location>
</feature>
<name>A0A0R1HPY0_9LACO</name>
<dbReference type="EMBL" id="AZDI01000005">
    <property type="protein sequence ID" value="KRK45732.1"/>
    <property type="molecule type" value="Genomic_DNA"/>
</dbReference>
<dbReference type="GO" id="GO:0008757">
    <property type="term" value="F:S-adenosylmethionine-dependent methyltransferase activity"/>
    <property type="evidence" value="ECO:0007669"/>
    <property type="project" value="InterPro"/>
</dbReference>
<dbReference type="CDD" id="cd02440">
    <property type="entry name" value="AdoMet_MTases"/>
    <property type="match status" value="1"/>
</dbReference>
<reference evidence="4 5" key="1">
    <citation type="journal article" date="2015" name="Genome Announc.">
        <title>Expanding the biotechnology potential of lactobacilli through comparative genomics of 213 strains and associated genera.</title>
        <authorList>
            <person name="Sun Z."/>
            <person name="Harris H.M."/>
            <person name="McCann A."/>
            <person name="Guo C."/>
            <person name="Argimon S."/>
            <person name="Zhang W."/>
            <person name="Yang X."/>
            <person name="Jeffery I.B."/>
            <person name="Cooney J.C."/>
            <person name="Kagawa T.F."/>
            <person name="Liu W."/>
            <person name="Song Y."/>
            <person name="Salvetti E."/>
            <person name="Wrobel A."/>
            <person name="Rasinkangas P."/>
            <person name="Parkhill J."/>
            <person name="Rea M.C."/>
            <person name="O'Sullivan O."/>
            <person name="Ritari J."/>
            <person name="Douillard F.P."/>
            <person name="Paul Ross R."/>
            <person name="Yang R."/>
            <person name="Briner A.E."/>
            <person name="Felis G.E."/>
            <person name="de Vos W.M."/>
            <person name="Barrangou R."/>
            <person name="Klaenhammer T.R."/>
            <person name="Caufield P.W."/>
            <person name="Cui Y."/>
            <person name="Zhang H."/>
            <person name="O'Toole P.W."/>
        </authorList>
    </citation>
    <scope>NUCLEOTIDE SEQUENCE [LARGE SCALE GENOMIC DNA]</scope>
    <source>
        <strain evidence="4 5">DSM 15638</strain>
    </source>
</reference>
<keyword evidence="2" id="KW-0808">Transferase</keyword>
<dbReference type="PANTHER" id="PTHR47816:SF4">
    <property type="entry name" value="RIBOSOMAL RNA SMALL SUBUNIT METHYLTRANSFERASE C"/>
    <property type="match status" value="1"/>
</dbReference>